<dbReference type="InterPro" id="IPR050613">
    <property type="entry name" value="Sec_Metabolite_Reg"/>
</dbReference>
<dbReference type="PROSITE" id="PS51379">
    <property type="entry name" value="4FE4S_FER_2"/>
    <property type="match status" value="1"/>
</dbReference>
<evidence type="ECO:0000313" key="8">
    <source>
        <dbReference type="EMBL" id="KZT25723.1"/>
    </source>
</evidence>
<feature type="region of interest" description="Disordered" evidence="5">
    <location>
        <begin position="1"/>
        <end position="33"/>
    </location>
</feature>
<dbReference type="InterPro" id="IPR007219">
    <property type="entry name" value="XnlR_reg_dom"/>
</dbReference>
<name>A0A165SV42_9AGAM</name>
<dbReference type="GO" id="GO:0008270">
    <property type="term" value="F:zinc ion binding"/>
    <property type="evidence" value="ECO:0007669"/>
    <property type="project" value="InterPro"/>
</dbReference>
<dbReference type="GO" id="GO:0003677">
    <property type="term" value="F:DNA binding"/>
    <property type="evidence" value="ECO:0007669"/>
    <property type="project" value="InterPro"/>
</dbReference>
<gene>
    <name evidence="8" type="ORF">NEOLEDRAFT_1169317</name>
</gene>
<evidence type="ECO:0000259" key="6">
    <source>
        <dbReference type="PROSITE" id="PS50048"/>
    </source>
</evidence>
<feature type="domain" description="Zn(2)-C6 fungal-type" evidence="6">
    <location>
        <begin position="42"/>
        <end position="71"/>
    </location>
</feature>
<dbReference type="InterPro" id="IPR017896">
    <property type="entry name" value="4Fe4S_Fe-S-bd"/>
</dbReference>
<evidence type="ECO:0000256" key="1">
    <source>
        <dbReference type="ARBA" id="ARBA00004123"/>
    </source>
</evidence>
<dbReference type="EMBL" id="KV425570">
    <property type="protein sequence ID" value="KZT25723.1"/>
    <property type="molecule type" value="Genomic_DNA"/>
</dbReference>
<evidence type="ECO:0000256" key="4">
    <source>
        <dbReference type="SAM" id="Coils"/>
    </source>
</evidence>
<feature type="coiled-coil region" evidence="4">
    <location>
        <begin position="89"/>
        <end position="116"/>
    </location>
</feature>
<dbReference type="OrthoDB" id="424974at2759"/>
<dbReference type="Pfam" id="PF00172">
    <property type="entry name" value="Zn_clus"/>
    <property type="match status" value="1"/>
</dbReference>
<dbReference type="Gene3D" id="4.10.240.10">
    <property type="entry name" value="Zn(2)-C6 fungal-type DNA-binding domain"/>
    <property type="match status" value="1"/>
</dbReference>
<keyword evidence="2" id="KW-0479">Metal-binding</keyword>
<dbReference type="STRING" id="1314782.A0A165SV42"/>
<accession>A0A165SV42</accession>
<evidence type="ECO:0000313" key="9">
    <source>
        <dbReference type="Proteomes" id="UP000076761"/>
    </source>
</evidence>
<dbReference type="SUPFAM" id="SSF57701">
    <property type="entry name" value="Zn2/Cys6 DNA-binding domain"/>
    <property type="match status" value="1"/>
</dbReference>
<comment type="subcellular location">
    <subcellularLocation>
        <location evidence="1">Nucleus</location>
    </subcellularLocation>
</comment>
<keyword evidence="3" id="KW-0539">Nucleus</keyword>
<dbReference type="PROSITE" id="PS00463">
    <property type="entry name" value="ZN2_CY6_FUNGAL_1"/>
    <property type="match status" value="1"/>
</dbReference>
<dbReference type="PROSITE" id="PS50048">
    <property type="entry name" value="ZN2_CY6_FUNGAL_2"/>
    <property type="match status" value="1"/>
</dbReference>
<proteinExistence type="predicted"/>
<dbReference type="AlphaFoldDB" id="A0A165SV42"/>
<dbReference type="InterPro" id="IPR001138">
    <property type="entry name" value="Zn2Cys6_DnaBD"/>
</dbReference>
<dbReference type="CDD" id="cd12148">
    <property type="entry name" value="fungal_TF_MHR"/>
    <property type="match status" value="1"/>
</dbReference>
<evidence type="ECO:0000256" key="2">
    <source>
        <dbReference type="ARBA" id="ARBA00022723"/>
    </source>
</evidence>
<dbReference type="PANTHER" id="PTHR31001:SF56">
    <property type="entry name" value="ZN(2)-C6 FUNGAL-TYPE DOMAIN-CONTAINING PROTEIN"/>
    <property type="match status" value="1"/>
</dbReference>
<dbReference type="SMART" id="SM00066">
    <property type="entry name" value="GAL4"/>
    <property type="match status" value="1"/>
</dbReference>
<evidence type="ECO:0000256" key="3">
    <source>
        <dbReference type="ARBA" id="ARBA00023242"/>
    </source>
</evidence>
<dbReference type="InterPro" id="IPR036864">
    <property type="entry name" value="Zn2-C6_fun-type_DNA-bd_sf"/>
</dbReference>
<keyword evidence="9" id="KW-1185">Reference proteome</keyword>
<dbReference type="Pfam" id="PF04082">
    <property type="entry name" value="Fungal_trans"/>
    <property type="match status" value="1"/>
</dbReference>
<dbReference type="PANTHER" id="PTHR31001">
    <property type="entry name" value="UNCHARACTERIZED TRANSCRIPTIONAL REGULATORY PROTEIN"/>
    <property type="match status" value="1"/>
</dbReference>
<keyword evidence="4" id="KW-0175">Coiled coil</keyword>
<dbReference type="InParanoid" id="A0A165SV42"/>
<protein>
    <recommendedName>
        <fullName evidence="10">Zn(2)-C6 fungal-type domain-containing protein</fullName>
    </recommendedName>
</protein>
<evidence type="ECO:0000256" key="5">
    <source>
        <dbReference type="SAM" id="MobiDB-lite"/>
    </source>
</evidence>
<sequence>MPSEAEPNARSMAEAVHVTAGPSRKSSRQRTYDAKRARGEISCAECRRLKIKCDKNIPCNTCVRRGCANICPNGSLSGGQGTRLILADTETLHRKITQLSERVRQLEDALAIMQASSLLHSHDSAYDHVVPEEMDDFPALVASLDKYHSDAQQVLRRLEESLPPVTRAWSLCEAYYEHGALHHRPVKREEFVNDFMTPIYTALREKPESGSVVAHSPHKFAVLYLLFALGSLMDLTQQPYNKEAWWYAVLGKNALLLRTVKDSPAIETVQAMALLAHFFSQSGRRHTVESTWSILSNCLRLAQSIGLHRDCARWGLEPKHIQRRRYVFWEIYRADILLSLYVGRPPTIAAAFVDCELPTDEEQTMDNHEKIQPGFWQWQYSTVKELFVPILEEIASVRPSSYAFVLEFDRKARQLACPASFNFVPSPDHESYRTPSVWIRACIALQYRLAPLLYIHRPWFTQALMDPSGDPLRSQYAPSYLATYRCSMLIVKSYAHYFEQCPDIFIRLGSFWTYLFTVAVILGLIVTKAPASSVSSNALALLDIAVDIFERGAVINARAQRAIPFLRNFREEAHKVDSDLSRSRPAPSSLLGNSVTIKGPDELAIFGGQTRLLNSKILTKYWSEGVRLRGASVTSRVLERPPDLPPDAAITSGDSTMVTPPGIDGPFLSMDSSATEQSYSMGRTGLDEVSPAAVEDSLSFWNGQSFQNQFLEFPQDTSFLAGLSLPTGDVPQPGFEAIPNVPECMNPGPSQYPAQDTSSNNNDVDPVAVMELEKHIREPPVYFDMDQQWLDLIRGAGLLDSNLFETNDS</sequence>
<organism evidence="8 9">
    <name type="scientific">Neolentinus lepideus HHB14362 ss-1</name>
    <dbReference type="NCBI Taxonomy" id="1314782"/>
    <lineage>
        <taxon>Eukaryota</taxon>
        <taxon>Fungi</taxon>
        <taxon>Dikarya</taxon>
        <taxon>Basidiomycota</taxon>
        <taxon>Agaricomycotina</taxon>
        <taxon>Agaricomycetes</taxon>
        <taxon>Gloeophyllales</taxon>
        <taxon>Gloeophyllaceae</taxon>
        <taxon>Neolentinus</taxon>
    </lineage>
</organism>
<reference evidence="8 9" key="1">
    <citation type="journal article" date="2016" name="Mol. Biol. Evol.">
        <title>Comparative Genomics of Early-Diverging Mushroom-Forming Fungi Provides Insights into the Origins of Lignocellulose Decay Capabilities.</title>
        <authorList>
            <person name="Nagy L.G."/>
            <person name="Riley R."/>
            <person name="Tritt A."/>
            <person name="Adam C."/>
            <person name="Daum C."/>
            <person name="Floudas D."/>
            <person name="Sun H."/>
            <person name="Yadav J.S."/>
            <person name="Pangilinan J."/>
            <person name="Larsson K.H."/>
            <person name="Matsuura K."/>
            <person name="Barry K."/>
            <person name="Labutti K."/>
            <person name="Kuo R."/>
            <person name="Ohm R.A."/>
            <person name="Bhattacharya S.S."/>
            <person name="Shirouzu T."/>
            <person name="Yoshinaga Y."/>
            <person name="Martin F.M."/>
            <person name="Grigoriev I.V."/>
            <person name="Hibbett D.S."/>
        </authorList>
    </citation>
    <scope>NUCLEOTIDE SEQUENCE [LARGE SCALE GENOMIC DNA]</scope>
    <source>
        <strain evidence="8 9">HHB14362 ss-1</strain>
    </source>
</reference>
<dbReference type="GO" id="GO:0005634">
    <property type="term" value="C:nucleus"/>
    <property type="evidence" value="ECO:0007669"/>
    <property type="project" value="UniProtKB-SubCell"/>
</dbReference>
<evidence type="ECO:0000259" key="7">
    <source>
        <dbReference type="PROSITE" id="PS51379"/>
    </source>
</evidence>
<dbReference type="CDD" id="cd00067">
    <property type="entry name" value="GAL4"/>
    <property type="match status" value="1"/>
</dbReference>
<feature type="domain" description="4Fe-4S ferredoxin-type" evidence="7">
    <location>
        <begin position="49"/>
        <end position="81"/>
    </location>
</feature>
<dbReference type="GO" id="GO:0006351">
    <property type="term" value="P:DNA-templated transcription"/>
    <property type="evidence" value="ECO:0007669"/>
    <property type="project" value="InterPro"/>
</dbReference>
<dbReference type="SMART" id="SM00906">
    <property type="entry name" value="Fungal_trans"/>
    <property type="match status" value="1"/>
</dbReference>
<dbReference type="GO" id="GO:0000981">
    <property type="term" value="F:DNA-binding transcription factor activity, RNA polymerase II-specific"/>
    <property type="evidence" value="ECO:0007669"/>
    <property type="project" value="InterPro"/>
</dbReference>
<evidence type="ECO:0008006" key="10">
    <source>
        <dbReference type="Google" id="ProtNLM"/>
    </source>
</evidence>
<dbReference type="Proteomes" id="UP000076761">
    <property type="component" value="Unassembled WGS sequence"/>
</dbReference>